<dbReference type="EMBL" id="ONZP01000245">
    <property type="protein sequence ID" value="SPJ78906.1"/>
    <property type="molecule type" value="Genomic_DNA"/>
</dbReference>
<reference evidence="1" key="1">
    <citation type="submission" date="2018-03" db="EMBL/GenBank/DDBJ databases">
        <authorList>
            <person name="Guldener U."/>
        </authorList>
    </citation>
    <scope>NUCLEOTIDE SEQUENCE</scope>
</reference>
<proteinExistence type="predicted"/>
<accession>A0AAE8SJ77</accession>
<comment type="caution">
    <text evidence="1">The sequence shown here is derived from an EMBL/GenBank/DDBJ whole genome shotgun (WGS) entry which is preliminary data.</text>
</comment>
<dbReference type="AlphaFoldDB" id="A0AAE8SJ77"/>
<protein>
    <submittedName>
        <fullName evidence="1">Uncharacterized protein</fullName>
    </submittedName>
</protein>
<dbReference type="Proteomes" id="UP001187734">
    <property type="component" value="Unassembled WGS sequence"/>
</dbReference>
<name>A0AAE8SJ77_9HYPO</name>
<keyword evidence="2" id="KW-1185">Reference proteome</keyword>
<evidence type="ECO:0000313" key="1">
    <source>
        <dbReference type="EMBL" id="SPJ78906.1"/>
    </source>
</evidence>
<sequence length="23" mass="2631">MSIMRSCANLELDNGLFYVMILP</sequence>
<evidence type="ECO:0000313" key="2">
    <source>
        <dbReference type="Proteomes" id="UP001187734"/>
    </source>
</evidence>
<gene>
    <name evidence="1" type="ORF">FTOL_07297</name>
</gene>
<organism evidence="1 2">
    <name type="scientific">Fusarium torulosum</name>
    <dbReference type="NCBI Taxonomy" id="33205"/>
    <lineage>
        <taxon>Eukaryota</taxon>
        <taxon>Fungi</taxon>
        <taxon>Dikarya</taxon>
        <taxon>Ascomycota</taxon>
        <taxon>Pezizomycotina</taxon>
        <taxon>Sordariomycetes</taxon>
        <taxon>Hypocreomycetidae</taxon>
        <taxon>Hypocreales</taxon>
        <taxon>Nectriaceae</taxon>
        <taxon>Fusarium</taxon>
    </lineage>
</organism>